<dbReference type="EMBL" id="UZAN01039945">
    <property type="protein sequence ID" value="VDP67791.1"/>
    <property type="molecule type" value="Genomic_DNA"/>
</dbReference>
<gene>
    <name evidence="3" type="ORF">ECPE_LOCUS2906</name>
</gene>
<dbReference type="Gene3D" id="1.10.275.10">
    <property type="entry name" value="Fumarase/aspartase (N-terminal domain)"/>
    <property type="match status" value="1"/>
</dbReference>
<reference evidence="3 4" key="2">
    <citation type="submission" date="2018-11" db="EMBL/GenBank/DDBJ databases">
        <authorList>
            <consortium name="Pathogen Informatics"/>
        </authorList>
    </citation>
    <scope>NUCLEOTIDE SEQUENCE [LARGE SCALE GENOMIC DNA]</scope>
    <source>
        <strain evidence="3 4">Egypt</strain>
    </source>
</reference>
<dbReference type="InterPro" id="IPR024083">
    <property type="entry name" value="Fumarase/histidase_N"/>
</dbReference>
<evidence type="ECO:0000313" key="4">
    <source>
        <dbReference type="Proteomes" id="UP000272942"/>
    </source>
</evidence>
<dbReference type="InterPro" id="IPR001106">
    <property type="entry name" value="Aromatic_Lyase"/>
</dbReference>
<protein>
    <submittedName>
        <fullName evidence="5">Activating signal cointegrator 1 complex subunit 3</fullName>
    </submittedName>
</protein>
<dbReference type="Pfam" id="PF00221">
    <property type="entry name" value="Lyase_aromatic"/>
    <property type="match status" value="2"/>
</dbReference>
<dbReference type="AlphaFoldDB" id="A0A183A7H1"/>
<evidence type="ECO:0000313" key="5">
    <source>
        <dbReference type="WBParaSite" id="ECPE_0000290901-mRNA-1"/>
    </source>
</evidence>
<feature type="compositionally biased region" description="Polar residues" evidence="2">
    <location>
        <begin position="73"/>
        <end position="83"/>
    </location>
</feature>
<dbReference type="SUPFAM" id="SSF48557">
    <property type="entry name" value="L-aspartase-like"/>
    <property type="match status" value="1"/>
</dbReference>
<name>A0A183A7H1_9TREM</name>
<reference evidence="5" key="1">
    <citation type="submission" date="2016-06" db="UniProtKB">
        <authorList>
            <consortium name="WormBaseParasite"/>
        </authorList>
    </citation>
    <scope>IDENTIFICATION</scope>
</reference>
<feature type="region of interest" description="Disordered" evidence="2">
    <location>
        <begin position="44"/>
        <end position="86"/>
    </location>
</feature>
<evidence type="ECO:0000313" key="3">
    <source>
        <dbReference type="EMBL" id="VDP67791.1"/>
    </source>
</evidence>
<dbReference type="GO" id="GO:0003824">
    <property type="term" value="F:catalytic activity"/>
    <property type="evidence" value="ECO:0007669"/>
    <property type="project" value="InterPro"/>
</dbReference>
<dbReference type="PANTHER" id="PTHR10362">
    <property type="entry name" value="HISTIDINE AMMONIA-LYASE"/>
    <property type="match status" value="1"/>
</dbReference>
<proteinExistence type="inferred from homology"/>
<comment type="similarity">
    <text evidence="1">Belongs to the PAL/histidase family.</text>
</comment>
<dbReference type="Gene3D" id="1.20.200.10">
    <property type="entry name" value="Fumarase/aspartase (Central domain)"/>
    <property type="match status" value="1"/>
</dbReference>
<keyword evidence="4" id="KW-1185">Reference proteome</keyword>
<accession>A0A183A7H1</accession>
<dbReference type="Proteomes" id="UP000272942">
    <property type="component" value="Unassembled WGS sequence"/>
</dbReference>
<evidence type="ECO:0000256" key="2">
    <source>
        <dbReference type="SAM" id="MobiDB-lite"/>
    </source>
</evidence>
<dbReference type="InterPro" id="IPR008948">
    <property type="entry name" value="L-Aspartase-like"/>
</dbReference>
<dbReference type="OrthoDB" id="10051290at2759"/>
<organism evidence="5">
    <name type="scientific">Echinostoma caproni</name>
    <dbReference type="NCBI Taxonomy" id="27848"/>
    <lineage>
        <taxon>Eukaryota</taxon>
        <taxon>Metazoa</taxon>
        <taxon>Spiralia</taxon>
        <taxon>Lophotrochozoa</taxon>
        <taxon>Platyhelminthes</taxon>
        <taxon>Trematoda</taxon>
        <taxon>Digenea</taxon>
        <taxon>Plagiorchiida</taxon>
        <taxon>Echinostomata</taxon>
        <taxon>Echinostomatoidea</taxon>
        <taxon>Echinostomatidae</taxon>
        <taxon>Echinostoma</taxon>
    </lineage>
</organism>
<dbReference type="WBParaSite" id="ECPE_0000290901-mRNA-1">
    <property type="protein sequence ID" value="ECPE_0000290901-mRNA-1"/>
    <property type="gene ID" value="ECPE_0000290901"/>
</dbReference>
<evidence type="ECO:0000256" key="1">
    <source>
        <dbReference type="ARBA" id="ARBA00007238"/>
    </source>
</evidence>
<sequence length="444" mass="49739">MHVNVKILTDYFAIAVDGKEKIEWLFQEAVRRYGEQWNGELKKTVQSSGTKRRLSTSSTSNSTVNNSSSVNNDASTGRDSPSTLPGRITAMRRERDHAVLNKSDLIRDVLKDGDSVVADFNPCVIMSGVQASVQQEEPYPITLRGIIWFLKTTPAEIKLARAFSNQKFEDKVGFGALRQWKSEFDLYIKLDGEHLTMEQLVALGDGKYRIELDPAAAHKVAQSRLIIDDIVSKNKIAYGITTGFGLFASTVIDRLKLKELQISLLRSHAAGVGKPLSLRMTRMLFALRINILARGYSGISLETLEQMVRMFNAFVRAERAALQADVIAALTLDVCMGTVSAFDADVSRVRPHKGQAIVSRRLRALLNNKLFHSELAESHRFCSKVQDAYTLRCCPQVHGIVWDTIDFVRGILLTELNSSTDNPVRFPLYFHVALALRKLHVKIF</sequence>
<feature type="compositionally biased region" description="Low complexity" evidence="2">
    <location>
        <begin position="55"/>
        <end position="72"/>
    </location>
</feature>